<protein>
    <submittedName>
        <fullName evidence="3">M23 family metallopeptidase</fullName>
    </submittedName>
</protein>
<dbReference type="PANTHER" id="PTHR21666">
    <property type="entry name" value="PEPTIDASE-RELATED"/>
    <property type="match status" value="1"/>
</dbReference>
<evidence type="ECO:0000313" key="4">
    <source>
        <dbReference type="Proteomes" id="UP000824178"/>
    </source>
</evidence>
<dbReference type="InterPro" id="IPR016047">
    <property type="entry name" value="M23ase_b-sheet_dom"/>
</dbReference>
<dbReference type="Pfam" id="PF01551">
    <property type="entry name" value="Peptidase_M23"/>
    <property type="match status" value="1"/>
</dbReference>
<dbReference type="EMBL" id="JAHLFH010000012">
    <property type="protein sequence ID" value="MBU3818896.1"/>
    <property type="molecule type" value="Genomic_DNA"/>
</dbReference>
<dbReference type="AlphaFoldDB" id="A0A9E2KIE8"/>
<comment type="caution">
    <text evidence="3">The sequence shown here is derived from an EMBL/GenBank/DDBJ whole genome shotgun (WGS) entry which is preliminary data.</text>
</comment>
<dbReference type="PANTHER" id="PTHR21666:SF289">
    <property type="entry name" value="L-ALA--D-GLU ENDOPEPTIDASE"/>
    <property type="match status" value="1"/>
</dbReference>
<proteinExistence type="predicted"/>
<accession>A0A9E2KIE8</accession>
<dbReference type="CDD" id="cd12797">
    <property type="entry name" value="M23_peptidase"/>
    <property type="match status" value="1"/>
</dbReference>
<organism evidence="3 4">
    <name type="scientific">Candidatus Faecalibacterium intestinavium</name>
    <dbReference type="NCBI Taxonomy" id="2838580"/>
    <lineage>
        <taxon>Bacteria</taxon>
        <taxon>Bacillati</taxon>
        <taxon>Bacillota</taxon>
        <taxon>Clostridia</taxon>
        <taxon>Eubacteriales</taxon>
        <taxon>Oscillospiraceae</taxon>
        <taxon>Faecalibacterium</taxon>
    </lineage>
</organism>
<reference evidence="3" key="2">
    <citation type="submission" date="2021-04" db="EMBL/GenBank/DDBJ databases">
        <authorList>
            <person name="Gilroy R."/>
        </authorList>
    </citation>
    <scope>NUCLEOTIDE SEQUENCE</scope>
    <source>
        <strain evidence="3">742</strain>
    </source>
</reference>
<evidence type="ECO:0000256" key="1">
    <source>
        <dbReference type="ARBA" id="ARBA00022729"/>
    </source>
</evidence>
<evidence type="ECO:0000313" key="3">
    <source>
        <dbReference type="EMBL" id="MBU3818896.1"/>
    </source>
</evidence>
<dbReference type="Proteomes" id="UP000824178">
    <property type="component" value="Unassembled WGS sequence"/>
</dbReference>
<dbReference type="GO" id="GO:0004222">
    <property type="term" value="F:metalloendopeptidase activity"/>
    <property type="evidence" value="ECO:0007669"/>
    <property type="project" value="TreeGrafter"/>
</dbReference>
<feature type="domain" description="M23ase beta-sheet core" evidence="2">
    <location>
        <begin position="79"/>
        <end position="174"/>
    </location>
</feature>
<keyword evidence="1" id="KW-0732">Signal</keyword>
<sequence length="185" mass="20049">MQAKRRYPSGRTARTWTAPRLRRRRRGVLCGLFCAAVLLACFRACGAGRTKLLFPLDASQWRLSAAYGWRADPVDGELQFHEGIDLACAEGTTVLAALDGVVTAAQYSASYGNYLRLIHADGFETVYAHLQYLYVRPGEVVRAGQAVGSAGETGRATGPHLHFEVLRKSKHCDPASALGLAETGP</sequence>
<dbReference type="Gene3D" id="2.70.70.10">
    <property type="entry name" value="Glucose Permease (Domain IIA)"/>
    <property type="match status" value="1"/>
</dbReference>
<gene>
    <name evidence="3" type="ORF">H9864_00690</name>
</gene>
<evidence type="ECO:0000259" key="2">
    <source>
        <dbReference type="Pfam" id="PF01551"/>
    </source>
</evidence>
<dbReference type="InterPro" id="IPR050570">
    <property type="entry name" value="Cell_wall_metabolism_enzyme"/>
</dbReference>
<dbReference type="InterPro" id="IPR011055">
    <property type="entry name" value="Dup_hybrid_motif"/>
</dbReference>
<name>A0A9E2KIE8_9FIRM</name>
<reference evidence="3" key="1">
    <citation type="journal article" date="2021" name="PeerJ">
        <title>Extensive microbial diversity within the chicken gut microbiome revealed by metagenomics and culture.</title>
        <authorList>
            <person name="Gilroy R."/>
            <person name="Ravi A."/>
            <person name="Getino M."/>
            <person name="Pursley I."/>
            <person name="Horton D.L."/>
            <person name="Alikhan N.F."/>
            <person name="Baker D."/>
            <person name="Gharbi K."/>
            <person name="Hall N."/>
            <person name="Watson M."/>
            <person name="Adriaenssens E.M."/>
            <person name="Foster-Nyarko E."/>
            <person name="Jarju S."/>
            <person name="Secka A."/>
            <person name="Antonio M."/>
            <person name="Oren A."/>
            <person name="Chaudhuri R.R."/>
            <person name="La Ragione R."/>
            <person name="Hildebrand F."/>
            <person name="Pallen M.J."/>
        </authorList>
    </citation>
    <scope>NUCLEOTIDE SEQUENCE</scope>
    <source>
        <strain evidence="3">742</strain>
    </source>
</reference>
<dbReference type="SUPFAM" id="SSF51261">
    <property type="entry name" value="Duplicated hybrid motif"/>
    <property type="match status" value="1"/>
</dbReference>